<name>A0ABX0GVK2_9ACTN</name>
<evidence type="ECO:0000259" key="1">
    <source>
        <dbReference type="Pfam" id="PF13649"/>
    </source>
</evidence>
<dbReference type="Pfam" id="PF13649">
    <property type="entry name" value="Methyltransf_25"/>
    <property type="match status" value="1"/>
</dbReference>
<proteinExistence type="predicted"/>
<evidence type="ECO:0000313" key="4">
    <source>
        <dbReference type="Proteomes" id="UP000800981"/>
    </source>
</evidence>
<dbReference type="Pfam" id="PF18096">
    <property type="entry name" value="Thump_like"/>
    <property type="match status" value="1"/>
</dbReference>
<keyword evidence="3" id="KW-0489">Methyltransferase</keyword>
<evidence type="ECO:0000259" key="2">
    <source>
        <dbReference type="Pfam" id="PF18096"/>
    </source>
</evidence>
<comment type="caution">
    <text evidence="3">The sequence shown here is derived from an EMBL/GenBank/DDBJ whole genome shotgun (WGS) entry which is preliminary data.</text>
</comment>
<protein>
    <submittedName>
        <fullName evidence="3">Class I SAM-dependent methyltransferase</fullName>
    </submittedName>
</protein>
<dbReference type="PANTHER" id="PTHR14741">
    <property type="entry name" value="S-ADENOSYLMETHIONINE-DEPENDENT METHYLTRANSFERASE RELATED"/>
    <property type="match status" value="1"/>
</dbReference>
<dbReference type="CDD" id="cd02440">
    <property type="entry name" value="AdoMet_MTases"/>
    <property type="match status" value="1"/>
</dbReference>
<keyword evidence="3" id="KW-0808">Transferase</keyword>
<dbReference type="GO" id="GO:0008168">
    <property type="term" value="F:methyltransferase activity"/>
    <property type="evidence" value="ECO:0007669"/>
    <property type="project" value="UniProtKB-KW"/>
</dbReference>
<dbReference type="SUPFAM" id="SSF53335">
    <property type="entry name" value="S-adenosyl-L-methionine-dependent methyltransferases"/>
    <property type="match status" value="1"/>
</dbReference>
<dbReference type="InterPro" id="IPR029063">
    <property type="entry name" value="SAM-dependent_MTases_sf"/>
</dbReference>
<dbReference type="GO" id="GO:0032259">
    <property type="term" value="P:methylation"/>
    <property type="evidence" value="ECO:0007669"/>
    <property type="project" value="UniProtKB-KW"/>
</dbReference>
<dbReference type="EMBL" id="JAANNP010000013">
    <property type="protein sequence ID" value="NHC14944.1"/>
    <property type="molecule type" value="Genomic_DNA"/>
</dbReference>
<evidence type="ECO:0000313" key="3">
    <source>
        <dbReference type="EMBL" id="NHC14944.1"/>
    </source>
</evidence>
<dbReference type="InterPro" id="IPR041497">
    <property type="entry name" value="Thump-like"/>
</dbReference>
<organism evidence="3 4">
    <name type="scientific">Motilibacter deserti</name>
    <dbReference type="NCBI Taxonomy" id="2714956"/>
    <lineage>
        <taxon>Bacteria</taxon>
        <taxon>Bacillati</taxon>
        <taxon>Actinomycetota</taxon>
        <taxon>Actinomycetes</taxon>
        <taxon>Motilibacterales</taxon>
        <taxon>Motilibacteraceae</taxon>
        <taxon>Motilibacter</taxon>
    </lineage>
</organism>
<gene>
    <name evidence="3" type="ORF">G9H71_14240</name>
</gene>
<keyword evidence="4" id="KW-1185">Reference proteome</keyword>
<dbReference type="Gene3D" id="3.40.50.150">
    <property type="entry name" value="Vaccinia Virus protein VP39"/>
    <property type="match status" value="1"/>
</dbReference>
<accession>A0ABX0GVK2</accession>
<dbReference type="PANTHER" id="PTHR14741:SF32">
    <property type="entry name" value="TRIMETHYLGUANOSINE SYNTHASE"/>
    <property type="match status" value="1"/>
</dbReference>
<feature type="domain" description="THUMP-like" evidence="2">
    <location>
        <begin position="309"/>
        <end position="385"/>
    </location>
</feature>
<reference evidence="3 4" key="1">
    <citation type="submission" date="2020-03" db="EMBL/GenBank/DDBJ databases">
        <title>Two novel Motilibacter sp.</title>
        <authorList>
            <person name="Liu S."/>
        </authorList>
    </citation>
    <scope>NUCLEOTIDE SEQUENCE [LARGE SCALE GENOMIC DNA]</scope>
    <source>
        <strain evidence="3 4">E257</strain>
    </source>
</reference>
<dbReference type="InterPro" id="IPR041698">
    <property type="entry name" value="Methyltransf_25"/>
</dbReference>
<sequence>MSPRGRALLAELPAYDDTAALAMGERLRRQGFEPALVAAAMTQARLRARAVAKLGPDAERLLLTADGLEQATRREVAERRAARLAAGGARRVADLGCGIGADSLAFARAGLQVLAVERDPVTAAVARANAAAAGLAHLVDVVEGDATQVGLDGCDAAYLDPARRGQGRRRYDPQQWSPPWEFVRRVAGQTPRTVAKVAPGIEHALVPAGAEAEWVSVDGDVVEAAVWFGPLAGAWPRTATLLPSGASVSGPATSPPPAREPGAFLYEPDGAVIRAGLVAEAAQEVEGWLLDPTIAYVSADRHLPTRLMTAYVVHESAPFSLRRVAAMLRARGAGDVVVKKRGTAVVPESFRAQVLKSLPERGRGPSVTVVLTRVLGAHTALVVERL</sequence>
<dbReference type="Proteomes" id="UP000800981">
    <property type="component" value="Unassembled WGS sequence"/>
</dbReference>
<feature type="domain" description="Methyltransferase" evidence="1">
    <location>
        <begin position="92"/>
        <end position="151"/>
    </location>
</feature>